<dbReference type="Gene3D" id="3.40.1410.10">
    <property type="entry name" value="Chorismate lyase-like"/>
    <property type="match status" value="1"/>
</dbReference>
<reference evidence="5 6" key="1">
    <citation type="submission" date="2020-08" db="EMBL/GenBank/DDBJ databases">
        <title>Sequencing the genomes of 1000 actinobacteria strains.</title>
        <authorList>
            <person name="Klenk H.-P."/>
        </authorList>
    </citation>
    <scope>NUCLEOTIDE SEQUENCE [LARGE SCALE GENOMIC DNA]</scope>
    <source>
        <strain evidence="5 6">DSM 44598</strain>
    </source>
</reference>
<evidence type="ECO:0000256" key="1">
    <source>
        <dbReference type="ARBA" id="ARBA00023015"/>
    </source>
</evidence>
<comment type="caution">
    <text evidence="5">The sequence shown here is derived from an EMBL/GenBank/DDBJ whole genome shotgun (WGS) entry which is preliminary data.</text>
</comment>
<dbReference type="GO" id="GO:0003700">
    <property type="term" value="F:DNA-binding transcription factor activity"/>
    <property type="evidence" value="ECO:0007669"/>
    <property type="project" value="InterPro"/>
</dbReference>
<dbReference type="EMBL" id="JACHDO010000001">
    <property type="protein sequence ID" value="MBB5494173.1"/>
    <property type="molecule type" value="Genomic_DNA"/>
</dbReference>
<dbReference type="SUPFAM" id="SSF64288">
    <property type="entry name" value="Chorismate lyase-like"/>
    <property type="match status" value="1"/>
</dbReference>
<dbReference type="CDD" id="cd07377">
    <property type="entry name" value="WHTH_GntR"/>
    <property type="match status" value="1"/>
</dbReference>
<keyword evidence="6" id="KW-1185">Reference proteome</keyword>
<dbReference type="InterPro" id="IPR036390">
    <property type="entry name" value="WH_DNA-bd_sf"/>
</dbReference>
<gene>
    <name evidence="5" type="ORF">HNR07_005310</name>
</gene>
<dbReference type="PANTHER" id="PTHR44846:SF17">
    <property type="entry name" value="GNTR-FAMILY TRANSCRIPTIONAL REGULATOR"/>
    <property type="match status" value="1"/>
</dbReference>
<evidence type="ECO:0000313" key="5">
    <source>
        <dbReference type="EMBL" id="MBB5494173.1"/>
    </source>
</evidence>
<dbReference type="GO" id="GO:0003677">
    <property type="term" value="F:DNA binding"/>
    <property type="evidence" value="ECO:0007669"/>
    <property type="project" value="UniProtKB-KW"/>
</dbReference>
<dbReference type="InterPro" id="IPR028978">
    <property type="entry name" value="Chorismate_lyase_/UTRA_dom_sf"/>
</dbReference>
<dbReference type="InterPro" id="IPR011663">
    <property type="entry name" value="UTRA"/>
</dbReference>
<evidence type="ECO:0000259" key="4">
    <source>
        <dbReference type="PROSITE" id="PS50949"/>
    </source>
</evidence>
<dbReference type="Proteomes" id="UP000579647">
    <property type="component" value="Unassembled WGS sequence"/>
</dbReference>
<dbReference type="PROSITE" id="PS50949">
    <property type="entry name" value="HTH_GNTR"/>
    <property type="match status" value="1"/>
</dbReference>
<dbReference type="PRINTS" id="PR00035">
    <property type="entry name" value="HTHGNTR"/>
</dbReference>
<dbReference type="Pfam" id="PF00392">
    <property type="entry name" value="GntR"/>
    <property type="match status" value="1"/>
</dbReference>
<proteinExistence type="predicted"/>
<dbReference type="SMART" id="SM00345">
    <property type="entry name" value="HTH_GNTR"/>
    <property type="match status" value="1"/>
</dbReference>
<dbReference type="AlphaFoldDB" id="A0A840WFH8"/>
<dbReference type="RefSeq" id="WP_184367277.1">
    <property type="nucleotide sequence ID" value="NZ_BAAAKM010000094.1"/>
</dbReference>
<feature type="domain" description="HTH gntR-type" evidence="4">
    <location>
        <begin position="8"/>
        <end position="76"/>
    </location>
</feature>
<dbReference type="SMART" id="SM00866">
    <property type="entry name" value="UTRA"/>
    <property type="match status" value="1"/>
</dbReference>
<dbReference type="InterPro" id="IPR000524">
    <property type="entry name" value="Tscrpt_reg_HTH_GntR"/>
</dbReference>
<keyword evidence="3" id="KW-0804">Transcription</keyword>
<evidence type="ECO:0000313" key="6">
    <source>
        <dbReference type="Proteomes" id="UP000579647"/>
    </source>
</evidence>
<dbReference type="Gene3D" id="1.10.10.10">
    <property type="entry name" value="Winged helix-like DNA-binding domain superfamily/Winged helix DNA-binding domain"/>
    <property type="match status" value="1"/>
</dbReference>
<keyword evidence="2" id="KW-0238">DNA-binding</keyword>
<dbReference type="InterPro" id="IPR036388">
    <property type="entry name" value="WH-like_DNA-bd_sf"/>
</dbReference>
<organism evidence="5 6">
    <name type="scientific">Nocardiopsis metallicus</name>
    <dbReference type="NCBI Taxonomy" id="179819"/>
    <lineage>
        <taxon>Bacteria</taxon>
        <taxon>Bacillati</taxon>
        <taxon>Actinomycetota</taxon>
        <taxon>Actinomycetes</taxon>
        <taxon>Streptosporangiales</taxon>
        <taxon>Nocardiopsidaceae</taxon>
        <taxon>Nocardiopsis</taxon>
    </lineage>
</organism>
<evidence type="ECO:0000256" key="2">
    <source>
        <dbReference type="ARBA" id="ARBA00023125"/>
    </source>
</evidence>
<dbReference type="InterPro" id="IPR050679">
    <property type="entry name" value="Bact_HTH_transcr_reg"/>
</dbReference>
<protein>
    <submittedName>
        <fullName evidence="5">GntR family transcriptional regulator</fullName>
    </submittedName>
</protein>
<dbReference type="SUPFAM" id="SSF46785">
    <property type="entry name" value="Winged helix' DNA-binding domain"/>
    <property type="match status" value="1"/>
</dbReference>
<dbReference type="Pfam" id="PF07702">
    <property type="entry name" value="UTRA"/>
    <property type="match status" value="1"/>
</dbReference>
<sequence length="254" mass="28216">MSTLEPPRARYKQVAALLRDAIRRGDYAPGSTLPSQPDLAREYGLNQSSISRAVSMLQAEGWVRTEHGRGSVVLEVPTVKRVRKIDRDYRSSHSGSSYAEELAEAGLTPRTELVHWGEEAPSEEIAEALQIAPEDTVLVRKRHMFADEKPVQLAISHIPMQVAGGTEIAMPDTGPSGMYERLAQRGFGPVRFSEDIEVRGATAEESAFLDIAQGQPVFQVMRTAFDTGDRPVEACLNVLAALRWRLTYTWEQPR</sequence>
<keyword evidence="1" id="KW-0805">Transcription regulation</keyword>
<dbReference type="PANTHER" id="PTHR44846">
    <property type="entry name" value="MANNOSYL-D-GLYCERATE TRANSPORT/METABOLISM SYSTEM REPRESSOR MNGR-RELATED"/>
    <property type="match status" value="1"/>
</dbReference>
<name>A0A840WFH8_9ACTN</name>
<accession>A0A840WFH8</accession>
<dbReference type="GO" id="GO:0045892">
    <property type="term" value="P:negative regulation of DNA-templated transcription"/>
    <property type="evidence" value="ECO:0007669"/>
    <property type="project" value="TreeGrafter"/>
</dbReference>
<evidence type="ECO:0000256" key="3">
    <source>
        <dbReference type="ARBA" id="ARBA00023163"/>
    </source>
</evidence>